<feature type="region of interest" description="Disordered" evidence="3">
    <location>
        <begin position="136"/>
        <end position="166"/>
    </location>
</feature>
<name>A0AAP0CMZ5_9ASTR</name>
<keyword evidence="2" id="KW-0143">Chaperone</keyword>
<dbReference type="PANTHER" id="PTHR11528">
    <property type="entry name" value="HEAT SHOCK PROTEIN 90 FAMILY MEMBER"/>
    <property type="match status" value="1"/>
</dbReference>
<evidence type="ECO:0000256" key="3">
    <source>
        <dbReference type="SAM" id="MobiDB-lite"/>
    </source>
</evidence>
<evidence type="ECO:0000256" key="2">
    <source>
        <dbReference type="ARBA" id="ARBA00023186"/>
    </source>
</evidence>
<dbReference type="Proteomes" id="UP001408789">
    <property type="component" value="Unassembled WGS sequence"/>
</dbReference>
<dbReference type="Pfam" id="PF00183">
    <property type="entry name" value="HSP90"/>
    <property type="match status" value="1"/>
</dbReference>
<dbReference type="InterPro" id="IPR037196">
    <property type="entry name" value="HSP90_C"/>
</dbReference>
<comment type="similarity">
    <text evidence="1">Belongs to the heat shock protein 90 family.</text>
</comment>
<comment type="caution">
    <text evidence="4">The sequence shown here is derived from an EMBL/GenBank/DDBJ whole genome shotgun (WGS) entry which is preliminary data.</text>
</comment>
<dbReference type="GO" id="GO:0140662">
    <property type="term" value="F:ATP-dependent protein folding chaperone"/>
    <property type="evidence" value="ECO:0007669"/>
    <property type="project" value="InterPro"/>
</dbReference>
<dbReference type="GO" id="GO:0005524">
    <property type="term" value="F:ATP binding"/>
    <property type="evidence" value="ECO:0007669"/>
    <property type="project" value="InterPro"/>
</dbReference>
<organism evidence="4 5">
    <name type="scientific">Deinandra increscens subsp. villosa</name>
    <dbReference type="NCBI Taxonomy" id="3103831"/>
    <lineage>
        <taxon>Eukaryota</taxon>
        <taxon>Viridiplantae</taxon>
        <taxon>Streptophyta</taxon>
        <taxon>Embryophyta</taxon>
        <taxon>Tracheophyta</taxon>
        <taxon>Spermatophyta</taxon>
        <taxon>Magnoliopsida</taxon>
        <taxon>eudicotyledons</taxon>
        <taxon>Gunneridae</taxon>
        <taxon>Pentapetalae</taxon>
        <taxon>asterids</taxon>
        <taxon>campanulids</taxon>
        <taxon>Asterales</taxon>
        <taxon>Asteraceae</taxon>
        <taxon>Asteroideae</taxon>
        <taxon>Heliantheae alliance</taxon>
        <taxon>Madieae</taxon>
        <taxon>Madiinae</taxon>
        <taxon>Deinandra</taxon>
    </lineage>
</organism>
<evidence type="ECO:0000313" key="5">
    <source>
        <dbReference type="Proteomes" id="UP001408789"/>
    </source>
</evidence>
<dbReference type="GO" id="GO:0016887">
    <property type="term" value="F:ATP hydrolysis activity"/>
    <property type="evidence" value="ECO:0007669"/>
    <property type="project" value="InterPro"/>
</dbReference>
<reference evidence="4 5" key="1">
    <citation type="submission" date="2024-04" db="EMBL/GenBank/DDBJ databases">
        <title>The reference genome of an endangered Asteraceae, Deinandra increscens subsp. villosa, native to the Central Coast of California.</title>
        <authorList>
            <person name="Guilliams M."/>
            <person name="Hasenstab-Lehman K."/>
            <person name="Meyer R."/>
            <person name="Mcevoy S."/>
        </authorList>
    </citation>
    <scope>NUCLEOTIDE SEQUENCE [LARGE SCALE GENOMIC DNA]</scope>
    <source>
        <tissue evidence="4">Leaf</tissue>
    </source>
</reference>
<protein>
    <submittedName>
        <fullName evidence="4">Uncharacterized protein</fullName>
    </submittedName>
</protein>
<dbReference type="Gene3D" id="1.20.120.790">
    <property type="entry name" value="Heat shock protein 90, C-terminal domain"/>
    <property type="match status" value="1"/>
</dbReference>
<dbReference type="SUPFAM" id="SSF110942">
    <property type="entry name" value="HSP90 C-terminal domain"/>
    <property type="match status" value="1"/>
</dbReference>
<evidence type="ECO:0000313" key="4">
    <source>
        <dbReference type="EMBL" id="KAK9057020.1"/>
    </source>
</evidence>
<dbReference type="Gene3D" id="3.40.50.11260">
    <property type="match status" value="1"/>
</dbReference>
<sequence length="166" mass="18974">MQTGGDLNLIGQFGVGFYSFADQQVFRYVWESKADGAFAISEDTYNEPIGRDPVDEYLMQYLMDYEDKKSQNVSKEGLKLGKDSKDKEVKESFKELTKWWKETLATENVDDVKISNRLADTPCVVVTSKILTRVVPEVETTSSQKEEEADNTATEEEQEDIKDELF</sequence>
<keyword evidence="5" id="KW-1185">Reference proteome</keyword>
<gene>
    <name evidence="4" type="ORF">SSX86_024386</name>
</gene>
<evidence type="ECO:0000256" key="1">
    <source>
        <dbReference type="ARBA" id="ARBA00008239"/>
    </source>
</evidence>
<dbReference type="AlphaFoldDB" id="A0AAP0CMZ5"/>
<dbReference type="EMBL" id="JBCNJP010000024">
    <property type="protein sequence ID" value="KAK9057020.1"/>
    <property type="molecule type" value="Genomic_DNA"/>
</dbReference>
<feature type="compositionally biased region" description="Acidic residues" evidence="3">
    <location>
        <begin position="147"/>
        <end position="166"/>
    </location>
</feature>
<dbReference type="GO" id="GO:0051082">
    <property type="term" value="F:unfolded protein binding"/>
    <property type="evidence" value="ECO:0007669"/>
    <property type="project" value="InterPro"/>
</dbReference>
<accession>A0AAP0CMZ5</accession>
<dbReference type="InterPro" id="IPR001404">
    <property type="entry name" value="Hsp90_fam"/>
</dbReference>
<proteinExistence type="inferred from homology"/>